<protein>
    <submittedName>
        <fullName evidence="2">3-oxoacyl-[acyl-carrier-protein] reductase FabG</fullName>
        <ecNumber evidence="2">1.1.1.100</ecNumber>
    </submittedName>
</protein>
<dbReference type="Proteomes" id="UP000317909">
    <property type="component" value="Chromosome"/>
</dbReference>
<dbReference type="Gene3D" id="3.40.50.720">
    <property type="entry name" value="NAD(P)-binding Rossmann-like Domain"/>
    <property type="match status" value="1"/>
</dbReference>
<evidence type="ECO:0000256" key="1">
    <source>
        <dbReference type="ARBA" id="ARBA00006484"/>
    </source>
</evidence>
<comment type="similarity">
    <text evidence="1">Belongs to the short-chain dehydrogenases/reductases (SDR) family.</text>
</comment>
<dbReference type="PRINTS" id="PR00081">
    <property type="entry name" value="GDHRDH"/>
</dbReference>
<dbReference type="PRINTS" id="PR00080">
    <property type="entry name" value="SDRFAMILY"/>
</dbReference>
<keyword evidence="3" id="KW-1185">Reference proteome</keyword>
<dbReference type="Pfam" id="PF13561">
    <property type="entry name" value="adh_short_C2"/>
    <property type="match status" value="1"/>
</dbReference>
<keyword evidence="2" id="KW-0560">Oxidoreductase</keyword>
<dbReference type="PANTHER" id="PTHR42760">
    <property type="entry name" value="SHORT-CHAIN DEHYDROGENASES/REDUCTASES FAMILY MEMBER"/>
    <property type="match status" value="1"/>
</dbReference>
<organism evidence="2 3">
    <name type="scientific">Lacipirellula limnantheis</name>
    <dbReference type="NCBI Taxonomy" id="2528024"/>
    <lineage>
        <taxon>Bacteria</taxon>
        <taxon>Pseudomonadati</taxon>
        <taxon>Planctomycetota</taxon>
        <taxon>Planctomycetia</taxon>
        <taxon>Pirellulales</taxon>
        <taxon>Lacipirellulaceae</taxon>
        <taxon>Lacipirellula</taxon>
    </lineage>
</organism>
<dbReference type="AlphaFoldDB" id="A0A517TZE4"/>
<dbReference type="PANTHER" id="PTHR42760:SF40">
    <property type="entry name" value="3-OXOACYL-[ACYL-CARRIER-PROTEIN] REDUCTASE, CHLOROPLASTIC"/>
    <property type="match status" value="1"/>
</dbReference>
<dbReference type="EC" id="1.1.1.100" evidence="2"/>
<dbReference type="OrthoDB" id="248827at2"/>
<dbReference type="InterPro" id="IPR036291">
    <property type="entry name" value="NAD(P)-bd_dom_sf"/>
</dbReference>
<gene>
    <name evidence="2" type="primary">fabG_5</name>
    <name evidence="2" type="ORF">I41_29390</name>
</gene>
<evidence type="ECO:0000313" key="2">
    <source>
        <dbReference type="EMBL" id="QDT73748.1"/>
    </source>
</evidence>
<reference evidence="2 3" key="1">
    <citation type="submission" date="2019-02" db="EMBL/GenBank/DDBJ databases">
        <title>Deep-cultivation of Planctomycetes and their phenomic and genomic characterization uncovers novel biology.</title>
        <authorList>
            <person name="Wiegand S."/>
            <person name="Jogler M."/>
            <person name="Boedeker C."/>
            <person name="Pinto D."/>
            <person name="Vollmers J."/>
            <person name="Rivas-Marin E."/>
            <person name="Kohn T."/>
            <person name="Peeters S.H."/>
            <person name="Heuer A."/>
            <person name="Rast P."/>
            <person name="Oberbeckmann S."/>
            <person name="Bunk B."/>
            <person name="Jeske O."/>
            <person name="Meyerdierks A."/>
            <person name="Storesund J.E."/>
            <person name="Kallscheuer N."/>
            <person name="Luecker S."/>
            <person name="Lage O.M."/>
            <person name="Pohl T."/>
            <person name="Merkel B.J."/>
            <person name="Hornburger P."/>
            <person name="Mueller R.-W."/>
            <person name="Bruemmer F."/>
            <person name="Labrenz M."/>
            <person name="Spormann A.M."/>
            <person name="Op den Camp H."/>
            <person name="Overmann J."/>
            <person name="Amann R."/>
            <person name="Jetten M.S.M."/>
            <person name="Mascher T."/>
            <person name="Medema M.H."/>
            <person name="Devos D.P."/>
            <person name="Kaster A.-K."/>
            <person name="Ovreas L."/>
            <person name="Rohde M."/>
            <person name="Galperin M.Y."/>
            <person name="Jogler C."/>
        </authorList>
    </citation>
    <scope>NUCLEOTIDE SEQUENCE [LARGE SCALE GENOMIC DNA]</scope>
    <source>
        <strain evidence="2 3">I41</strain>
    </source>
</reference>
<sequence length="252" mass="27362">MPDSDYRLEGRWAVVTGSTRGIGKAIALELAAGGSNVVVHGRDRQAADEVAAAIRQFKREAIAVVTDLADAASRRDLVHGLWRERPIDMWVNNAGVDVLTGESADWSFDDKLHRLWEVDVLGTVELSRAVGARMKERGQGSIVNIGWDQAEMGMAGDSGEMFAVAKGGIMNFTRSLAKSLAPAVRVNCIAPGWIRTAWGEEASDYWQERAKGESLLNRWGEVEDIARVARFLASDAASFVNGQTIAVNGGRH</sequence>
<accession>A0A517TZE4</accession>
<dbReference type="GO" id="GO:0004316">
    <property type="term" value="F:3-oxoacyl-[acyl-carrier-protein] reductase (NADPH) activity"/>
    <property type="evidence" value="ECO:0007669"/>
    <property type="project" value="UniProtKB-EC"/>
</dbReference>
<dbReference type="FunFam" id="3.40.50.720:FF:000084">
    <property type="entry name" value="Short-chain dehydrogenase reductase"/>
    <property type="match status" value="1"/>
</dbReference>
<dbReference type="InterPro" id="IPR002347">
    <property type="entry name" value="SDR_fam"/>
</dbReference>
<dbReference type="RefSeq" id="WP_145433337.1">
    <property type="nucleotide sequence ID" value="NZ_CP036339.1"/>
</dbReference>
<evidence type="ECO:0000313" key="3">
    <source>
        <dbReference type="Proteomes" id="UP000317909"/>
    </source>
</evidence>
<dbReference type="GO" id="GO:0030497">
    <property type="term" value="P:fatty acid elongation"/>
    <property type="evidence" value="ECO:0007669"/>
    <property type="project" value="TreeGrafter"/>
</dbReference>
<proteinExistence type="inferred from homology"/>
<dbReference type="EMBL" id="CP036339">
    <property type="protein sequence ID" value="QDT73748.1"/>
    <property type="molecule type" value="Genomic_DNA"/>
</dbReference>
<name>A0A517TZE4_9BACT</name>
<dbReference type="CDD" id="cd05233">
    <property type="entry name" value="SDR_c"/>
    <property type="match status" value="1"/>
</dbReference>
<dbReference type="SUPFAM" id="SSF51735">
    <property type="entry name" value="NAD(P)-binding Rossmann-fold domains"/>
    <property type="match status" value="1"/>
</dbReference>
<dbReference type="KEGG" id="llh:I41_29390"/>